<reference evidence="9 10" key="1">
    <citation type="submission" date="2020-12" db="EMBL/GenBank/DDBJ databases">
        <title>Metabolic potential, ecology and presence of endohyphal bacteria is reflected in genomic diversity of Mucoromycotina.</title>
        <authorList>
            <person name="Muszewska A."/>
            <person name="Okrasinska A."/>
            <person name="Steczkiewicz K."/>
            <person name="Drgas O."/>
            <person name="Orlowska M."/>
            <person name="Perlinska-Lenart U."/>
            <person name="Aleksandrzak-Piekarczyk T."/>
            <person name="Szatraj K."/>
            <person name="Zielenkiewicz U."/>
            <person name="Pilsyk S."/>
            <person name="Malc E."/>
            <person name="Mieczkowski P."/>
            <person name="Kruszewska J.S."/>
            <person name="Biernat P."/>
            <person name="Pawlowska J."/>
        </authorList>
    </citation>
    <scope>NUCLEOTIDE SEQUENCE [LARGE SCALE GENOMIC DNA]</scope>
    <source>
        <strain evidence="9 10">CBS 142.35</strain>
    </source>
</reference>
<dbReference type="InterPro" id="IPR002401">
    <property type="entry name" value="Cyt_P450_E_grp-I"/>
</dbReference>
<keyword evidence="2 7" id="KW-0349">Heme</keyword>
<dbReference type="Pfam" id="PF00067">
    <property type="entry name" value="p450"/>
    <property type="match status" value="1"/>
</dbReference>
<comment type="cofactor">
    <cofactor evidence="7">
        <name>heme</name>
        <dbReference type="ChEBI" id="CHEBI:30413"/>
    </cofactor>
</comment>
<dbReference type="GO" id="GO:0004497">
    <property type="term" value="F:monooxygenase activity"/>
    <property type="evidence" value="ECO:0007669"/>
    <property type="project" value="UniProtKB-KW"/>
</dbReference>
<dbReference type="GO" id="GO:0005506">
    <property type="term" value="F:iron ion binding"/>
    <property type="evidence" value="ECO:0007669"/>
    <property type="project" value="InterPro"/>
</dbReference>
<evidence type="ECO:0000256" key="7">
    <source>
        <dbReference type="PIRSR" id="PIRSR602401-1"/>
    </source>
</evidence>
<evidence type="ECO:0000256" key="8">
    <source>
        <dbReference type="RuleBase" id="RU000461"/>
    </source>
</evidence>
<keyword evidence="6 8" id="KW-0503">Monooxygenase</keyword>
<keyword evidence="10" id="KW-1185">Reference proteome</keyword>
<dbReference type="SUPFAM" id="SSF48264">
    <property type="entry name" value="Cytochrome P450"/>
    <property type="match status" value="1"/>
</dbReference>
<dbReference type="Gene3D" id="1.10.630.10">
    <property type="entry name" value="Cytochrome P450"/>
    <property type="match status" value="1"/>
</dbReference>
<evidence type="ECO:0000313" key="10">
    <source>
        <dbReference type="Proteomes" id="UP000646827"/>
    </source>
</evidence>
<name>A0A8H7VPN0_9FUNG</name>
<evidence type="ECO:0000256" key="2">
    <source>
        <dbReference type="ARBA" id="ARBA00022617"/>
    </source>
</evidence>
<evidence type="ECO:0000256" key="5">
    <source>
        <dbReference type="ARBA" id="ARBA00023004"/>
    </source>
</evidence>
<evidence type="ECO:0000256" key="1">
    <source>
        <dbReference type="ARBA" id="ARBA00010617"/>
    </source>
</evidence>
<dbReference type="PANTHER" id="PTHR24291">
    <property type="entry name" value="CYTOCHROME P450 FAMILY 4"/>
    <property type="match status" value="1"/>
</dbReference>
<evidence type="ECO:0000256" key="6">
    <source>
        <dbReference type="ARBA" id="ARBA00023033"/>
    </source>
</evidence>
<evidence type="ECO:0008006" key="11">
    <source>
        <dbReference type="Google" id="ProtNLM"/>
    </source>
</evidence>
<organism evidence="9 10">
    <name type="scientific">Circinella minor</name>
    <dbReference type="NCBI Taxonomy" id="1195481"/>
    <lineage>
        <taxon>Eukaryota</taxon>
        <taxon>Fungi</taxon>
        <taxon>Fungi incertae sedis</taxon>
        <taxon>Mucoromycota</taxon>
        <taxon>Mucoromycotina</taxon>
        <taxon>Mucoromycetes</taxon>
        <taxon>Mucorales</taxon>
        <taxon>Lichtheimiaceae</taxon>
        <taxon>Circinella</taxon>
    </lineage>
</organism>
<dbReference type="GO" id="GO:0016705">
    <property type="term" value="F:oxidoreductase activity, acting on paired donors, with incorporation or reduction of molecular oxygen"/>
    <property type="evidence" value="ECO:0007669"/>
    <property type="project" value="InterPro"/>
</dbReference>
<evidence type="ECO:0000256" key="3">
    <source>
        <dbReference type="ARBA" id="ARBA00022723"/>
    </source>
</evidence>
<dbReference type="AlphaFoldDB" id="A0A8H7VPN0"/>
<comment type="caution">
    <text evidence="9">The sequence shown here is derived from an EMBL/GenBank/DDBJ whole genome shotgun (WGS) entry which is preliminary data.</text>
</comment>
<evidence type="ECO:0000256" key="4">
    <source>
        <dbReference type="ARBA" id="ARBA00023002"/>
    </source>
</evidence>
<dbReference type="GO" id="GO:0020037">
    <property type="term" value="F:heme binding"/>
    <property type="evidence" value="ECO:0007669"/>
    <property type="project" value="InterPro"/>
</dbReference>
<dbReference type="PRINTS" id="PR00463">
    <property type="entry name" value="EP450I"/>
</dbReference>
<dbReference type="PANTHER" id="PTHR24291:SF50">
    <property type="entry name" value="BIFUNCTIONAL ALBAFLAVENONE MONOOXYGENASE_TERPENE SYNTHASE"/>
    <property type="match status" value="1"/>
</dbReference>
<accession>A0A8H7VPN0</accession>
<dbReference type="EMBL" id="JAEPRB010000047">
    <property type="protein sequence ID" value="KAG2224183.1"/>
    <property type="molecule type" value="Genomic_DNA"/>
</dbReference>
<keyword evidence="5 7" id="KW-0408">Iron</keyword>
<gene>
    <name evidence="9" type="ORF">INT45_001301</name>
</gene>
<keyword evidence="3 7" id="KW-0479">Metal-binding</keyword>
<sequence>IAAAVALITRRIYHSLFTPPKNLRHIPNVSYLQQFLNRNPVLWTIYVADPILAKDVTFRPEFANKVNAIEASFGSNGSFEAFIGSDNVAAVNNPHWKNQRKIMNPAFHRSQPVGLFGNLMLEVFRSIDETQANGDHVIIIKVAQRLTLEALGRAVFGFKFNALNDENSIWVKTYNQFIEGFTDFTVFLPRINKILRWFDHKRREQYEAGFKLAELLDKMAAEKKQALLEKKTKKDGDDIPDSEKDLLTLMLEAEMNDKEGVSMTKKELRHNMGIFFLAGHETTSNSLSFAIYNLAKDKKIQEKARQEAITVLGDEPKDVFPTLDNCKKFTYIDMIVKEGLRLLPPANDLLPRVPTNDTNLGGVMIPKDSLVSVDIHALHHNPHVWKNPKEFIPERFEEGGEHSKHKGLTYMPFGSGSRTCIGVNFSTMEQRVALSMLLRKYEWELPEDSIHQNELVVPNIFNQVPKSLKIEFTKRY</sequence>
<evidence type="ECO:0000313" key="9">
    <source>
        <dbReference type="EMBL" id="KAG2224183.1"/>
    </source>
</evidence>
<protein>
    <recommendedName>
        <fullName evidence="11">Cytochrome P450</fullName>
    </recommendedName>
</protein>
<dbReference type="InterPro" id="IPR017972">
    <property type="entry name" value="Cyt_P450_CS"/>
</dbReference>
<dbReference type="OrthoDB" id="1470350at2759"/>
<feature type="non-terminal residue" evidence="9">
    <location>
        <position position="1"/>
    </location>
</feature>
<keyword evidence="4 8" id="KW-0560">Oxidoreductase</keyword>
<feature type="binding site" description="axial binding residue" evidence="7">
    <location>
        <position position="420"/>
    </location>
    <ligand>
        <name>heme</name>
        <dbReference type="ChEBI" id="CHEBI:30413"/>
    </ligand>
    <ligandPart>
        <name>Fe</name>
        <dbReference type="ChEBI" id="CHEBI:18248"/>
    </ligandPart>
</feature>
<comment type="similarity">
    <text evidence="1 8">Belongs to the cytochrome P450 family.</text>
</comment>
<dbReference type="PRINTS" id="PR00385">
    <property type="entry name" value="P450"/>
</dbReference>
<dbReference type="PROSITE" id="PS00086">
    <property type="entry name" value="CYTOCHROME_P450"/>
    <property type="match status" value="1"/>
</dbReference>
<dbReference type="InterPro" id="IPR036396">
    <property type="entry name" value="Cyt_P450_sf"/>
</dbReference>
<dbReference type="Proteomes" id="UP000646827">
    <property type="component" value="Unassembled WGS sequence"/>
</dbReference>
<dbReference type="InterPro" id="IPR050196">
    <property type="entry name" value="Cytochrome_P450_Monoox"/>
</dbReference>
<proteinExistence type="inferred from homology"/>
<dbReference type="InterPro" id="IPR001128">
    <property type="entry name" value="Cyt_P450"/>
</dbReference>